<organism evidence="3 4">
    <name type="scientific">Rubus argutus</name>
    <name type="common">Southern blackberry</name>
    <dbReference type="NCBI Taxonomy" id="59490"/>
    <lineage>
        <taxon>Eukaryota</taxon>
        <taxon>Viridiplantae</taxon>
        <taxon>Streptophyta</taxon>
        <taxon>Embryophyta</taxon>
        <taxon>Tracheophyta</taxon>
        <taxon>Spermatophyta</taxon>
        <taxon>Magnoliopsida</taxon>
        <taxon>eudicotyledons</taxon>
        <taxon>Gunneridae</taxon>
        <taxon>Pentapetalae</taxon>
        <taxon>rosids</taxon>
        <taxon>fabids</taxon>
        <taxon>Rosales</taxon>
        <taxon>Rosaceae</taxon>
        <taxon>Rosoideae</taxon>
        <taxon>Rosoideae incertae sedis</taxon>
        <taxon>Rubus</taxon>
    </lineage>
</organism>
<comment type="caution">
    <text evidence="3">The sequence shown here is derived from an EMBL/GenBank/DDBJ whole genome shotgun (WGS) entry which is preliminary data.</text>
</comment>
<dbReference type="AlphaFoldDB" id="A0AAW1VXJ3"/>
<evidence type="ECO:0000256" key="1">
    <source>
        <dbReference type="SAM" id="Phobius"/>
    </source>
</evidence>
<dbReference type="Proteomes" id="UP001457282">
    <property type="component" value="Unassembled WGS sequence"/>
</dbReference>
<sequence>MRHRRWVRATAAFGLGTMPVEAGCDADWQNRSAMGCATREMAVRDEQSEAHGSGQIKIDDDHGQGTSWLHGLFTGRAWLHIFSLFFPSSFLFLTLHSVSAVSGEVDGDGADLCGHGYGLGQSSDAAVMDLVAEGLELSGGEVAEKVPMGQGL</sequence>
<evidence type="ECO:0000256" key="2">
    <source>
        <dbReference type="SAM" id="SignalP"/>
    </source>
</evidence>
<keyword evidence="1" id="KW-1133">Transmembrane helix</keyword>
<proteinExistence type="predicted"/>
<keyword evidence="4" id="KW-1185">Reference proteome</keyword>
<evidence type="ECO:0000313" key="3">
    <source>
        <dbReference type="EMBL" id="KAK9912194.1"/>
    </source>
</evidence>
<feature type="chain" id="PRO_5043968453" evidence="2">
    <location>
        <begin position="23"/>
        <end position="152"/>
    </location>
</feature>
<feature type="signal peptide" evidence="2">
    <location>
        <begin position="1"/>
        <end position="22"/>
    </location>
</feature>
<name>A0AAW1VXJ3_RUBAR</name>
<keyword evidence="2" id="KW-0732">Signal</keyword>
<protein>
    <submittedName>
        <fullName evidence="3">Uncharacterized protein</fullName>
    </submittedName>
</protein>
<keyword evidence="1" id="KW-0812">Transmembrane</keyword>
<reference evidence="3 4" key="1">
    <citation type="journal article" date="2023" name="G3 (Bethesda)">
        <title>A chromosome-length genome assembly and annotation of blackberry (Rubus argutus, cv. 'Hillquist').</title>
        <authorList>
            <person name="Bruna T."/>
            <person name="Aryal R."/>
            <person name="Dudchenko O."/>
            <person name="Sargent D.J."/>
            <person name="Mead D."/>
            <person name="Buti M."/>
            <person name="Cavallini A."/>
            <person name="Hytonen T."/>
            <person name="Andres J."/>
            <person name="Pham M."/>
            <person name="Weisz D."/>
            <person name="Mascagni F."/>
            <person name="Usai G."/>
            <person name="Natali L."/>
            <person name="Bassil N."/>
            <person name="Fernandez G.E."/>
            <person name="Lomsadze A."/>
            <person name="Armour M."/>
            <person name="Olukolu B."/>
            <person name="Poorten T."/>
            <person name="Britton C."/>
            <person name="Davik J."/>
            <person name="Ashrafi H."/>
            <person name="Aiden E.L."/>
            <person name="Borodovsky M."/>
            <person name="Worthington M."/>
        </authorList>
    </citation>
    <scope>NUCLEOTIDE SEQUENCE [LARGE SCALE GENOMIC DNA]</scope>
    <source>
        <strain evidence="3">PI 553951</strain>
    </source>
</reference>
<dbReference type="EMBL" id="JBEDUW010000007">
    <property type="protein sequence ID" value="KAK9912194.1"/>
    <property type="molecule type" value="Genomic_DNA"/>
</dbReference>
<keyword evidence="1" id="KW-0472">Membrane</keyword>
<feature type="transmembrane region" description="Helical" evidence="1">
    <location>
        <begin position="77"/>
        <end position="95"/>
    </location>
</feature>
<gene>
    <name evidence="3" type="ORF">M0R45_036066</name>
</gene>
<evidence type="ECO:0000313" key="4">
    <source>
        <dbReference type="Proteomes" id="UP001457282"/>
    </source>
</evidence>
<accession>A0AAW1VXJ3</accession>